<dbReference type="AlphaFoldDB" id="A0A8R7UUX8"/>
<keyword evidence="2" id="KW-1185">Reference proteome</keyword>
<evidence type="ECO:0000313" key="1">
    <source>
        <dbReference type="EnsemblPlants" id="TuG1812G0600003831.01.T02.cds462282"/>
    </source>
</evidence>
<accession>A0A8R7UUX8</accession>
<sequence>CYSGIHSVLQVEHTQLVELEIDQGKFQRVELICLPKLQRLTYNNWFPSEDTMYFGFVPQLSKLSLIKTATHSDKTLKLSQLLANVPSIGDLRLDFGSERVLPPFLFSPHIRFGQSQAL</sequence>
<reference evidence="2" key="1">
    <citation type="journal article" date="2013" name="Nature">
        <title>Draft genome of the wheat A-genome progenitor Triticum urartu.</title>
        <authorList>
            <person name="Ling H.Q."/>
            <person name="Zhao S."/>
            <person name="Liu D."/>
            <person name="Wang J."/>
            <person name="Sun H."/>
            <person name="Zhang C."/>
            <person name="Fan H."/>
            <person name="Li D."/>
            <person name="Dong L."/>
            <person name="Tao Y."/>
            <person name="Gao C."/>
            <person name="Wu H."/>
            <person name="Li Y."/>
            <person name="Cui Y."/>
            <person name="Guo X."/>
            <person name="Zheng S."/>
            <person name="Wang B."/>
            <person name="Yu K."/>
            <person name="Liang Q."/>
            <person name="Yang W."/>
            <person name="Lou X."/>
            <person name="Chen J."/>
            <person name="Feng M."/>
            <person name="Jian J."/>
            <person name="Zhang X."/>
            <person name="Luo G."/>
            <person name="Jiang Y."/>
            <person name="Liu J."/>
            <person name="Wang Z."/>
            <person name="Sha Y."/>
            <person name="Zhang B."/>
            <person name="Wu H."/>
            <person name="Tang D."/>
            <person name="Shen Q."/>
            <person name="Xue P."/>
            <person name="Zou S."/>
            <person name="Wang X."/>
            <person name="Liu X."/>
            <person name="Wang F."/>
            <person name="Yang Y."/>
            <person name="An X."/>
            <person name="Dong Z."/>
            <person name="Zhang K."/>
            <person name="Zhang X."/>
            <person name="Luo M.C."/>
            <person name="Dvorak J."/>
            <person name="Tong Y."/>
            <person name="Wang J."/>
            <person name="Yang H."/>
            <person name="Li Z."/>
            <person name="Wang D."/>
            <person name="Zhang A."/>
            <person name="Wang J."/>
        </authorList>
    </citation>
    <scope>NUCLEOTIDE SEQUENCE</scope>
    <source>
        <strain evidence="2">cv. G1812</strain>
    </source>
</reference>
<dbReference type="Gramene" id="TuG1812G0600003831.01.T02">
    <property type="protein sequence ID" value="TuG1812G0600003831.01.T02.cds462282"/>
    <property type="gene ID" value="TuG1812G0600003831.01"/>
</dbReference>
<dbReference type="InterPro" id="IPR044997">
    <property type="entry name" value="F-box_plant"/>
</dbReference>
<evidence type="ECO:0000313" key="2">
    <source>
        <dbReference type="Proteomes" id="UP000015106"/>
    </source>
</evidence>
<reference evidence="1" key="3">
    <citation type="submission" date="2022-06" db="UniProtKB">
        <authorList>
            <consortium name="EnsemblPlants"/>
        </authorList>
    </citation>
    <scope>IDENTIFICATION</scope>
</reference>
<dbReference type="Proteomes" id="UP000015106">
    <property type="component" value="Chromosome 6"/>
</dbReference>
<proteinExistence type="predicted"/>
<dbReference type="EnsemblPlants" id="TuG1812G0600003831.01.T02">
    <property type="protein sequence ID" value="TuG1812G0600003831.01.T02.cds462282"/>
    <property type="gene ID" value="TuG1812G0600003831.01"/>
</dbReference>
<dbReference type="PANTHER" id="PTHR32153">
    <property type="entry name" value="OJ000223_09.16 PROTEIN"/>
    <property type="match status" value="1"/>
</dbReference>
<name>A0A8R7UUX8_TRIUA</name>
<protein>
    <submittedName>
        <fullName evidence="1">Uncharacterized protein</fullName>
    </submittedName>
</protein>
<reference evidence="1" key="2">
    <citation type="submission" date="2018-03" db="EMBL/GenBank/DDBJ databases">
        <title>The Triticum urartu genome reveals the dynamic nature of wheat genome evolution.</title>
        <authorList>
            <person name="Ling H."/>
            <person name="Ma B."/>
            <person name="Shi X."/>
            <person name="Liu H."/>
            <person name="Dong L."/>
            <person name="Sun H."/>
            <person name="Cao Y."/>
            <person name="Gao Q."/>
            <person name="Zheng S."/>
            <person name="Li Y."/>
            <person name="Yu Y."/>
            <person name="Du H."/>
            <person name="Qi M."/>
            <person name="Li Y."/>
            <person name="Yu H."/>
            <person name="Cui Y."/>
            <person name="Wang N."/>
            <person name="Chen C."/>
            <person name="Wu H."/>
            <person name="Zhao Y."/>
            <person name="Zhang J."/>
            <person name="Li Y."/>
            <person name="Zhou W."/>
            <person name="Zhang B."/>
            <person name="Hu W."/>
            <person name="Eijk M."/>
            <person name="Tang J."/>
            <person name="Witsenboer H."/>
            <person name="Zhao S."/>
            <person name="Li Z."/>
            <person name="Zhang A."/>
            <person name="Wang D."/>
            <person name="Liang C."/>
        </authorList>
    </citation>
    <scope>NUCLEOTIDE SEQUENCE [LARGE SCALE GENOMIC DNA]</scope>
    <source>
        <strain evidence="1">cv. G1812</strain>
    </source>
</reference>
<organism evidence="1 2">
    <name type="scientific">Triticum urartu</name>
    <name type="common">Red wild einkorn</name>
    <name type="synonym">Crithodium urartu</name>
    <dbReference type="NCBI Taxonomy" id="4572"/>
    <lineage>
        <taxon>Eukaryota</taxon>
        <taxon>Viridiplantae</taxon>
        <taxon>Streptophyta</taxon>
        <taxon>Embryophyta</taxon>
        <taxon>Tracheophyta</taxon>
        <taxon>Spermatophyta</taxon>
        <taxon>Magnoliopsida</taxon>
        <taxon>Liliopsida</taxon>
        <taxon>Poales</taxon>
        <taxon>Poaceae</taxon>
        <taxon>BOP clade</taxon>
        <taxon>Pooideae</taxon>
        <taxon>Triticodae</taxon>
        <taxon>Triticeae</taxon>
        <taxon>Triticinae</taxon>
        <taxon>Triticum</taxon>
    </lineage>
</organism>